<keyword evidence="12" id="KW-1185">Reference proteome</keyword>
<dbReference type="InParanoid" id="A0A0C9ZUW2"/>
<evidence type="ECO:0000256" key="3">
    <source>
        <dbReference type="ARBA" id="ARBA00018067"/>
    </source>
</evidence>
<comment type="similarity">
    <text evidence="2">Belongs to the ATG3 family.</text>
</comment>
<keyword evidence="8" id="KW-0072">Autophagy</keyword>
<dbReference type="OrthoDB" id="1584384at2759"/>
<reference evidence="12" key="2">
    <citation type="submission" date="2015-01" db="EMBL/GenBank/DDBJ databases">
        <title>Evolutionary Origins and Diversification of the Mycorrhizal Mutualists.</title>
        <authorList>
            <consortium name="DOE Joint Genome Institute"/>
            <consortium name="Mycorrhizal Genomics Consortium"/>
            <person name="Kohler A."/>
            <person name="Kuo A."/>
            <person name="Nagy L.G."/>
            <person name="Floudas D."/>
            <person name="Copeland A."/>
            <person name="Barry K.W."/>
            <person name="Cichocki N."/>
            <person name="Veneault-Fourrey C."/>
            <person name="LaButti K."/>
            <person name="Lindquist E.A."/>
            <person name="Lipzen A."/>
            <person name="Lundell T."/>
            <person name="Morin E."/>
            <person name="Murat C."/>
            <person name="Riley R."/>
            <person name="Ohm R."/>
            <person name="Sun H."/>
            <person name="Tunlid A."/>
            <person name="Henrissat B."/>
            <person name="Grigoriev I.V."/>
            <person name="Hibbett D.S."/>
            <person name="Martin F."/>
        </authorList>
    </citation>
    <scope>NUCLEOTIDE SEQUENCE [LARGE SCALE GENOMIC DNA]</scope>
    <source>
        <strain evidence="12">UH-Slu-Lm8-n1</strain>
    </source>
</reference>
<evidence type="ECO:0000256" key="2">
    <source>
        <dbReference type="ARBA" id="ARBA00007683"/>
    </source>
</evidence>
<dbReference type="STRING" id="930992.A0A0C9ZUW2"/>
<keyword evidence="7" id="KW-0653">Protein transport</keyword>
<evidence type="ECO:0000256" key="4">
    <source>
        <dbReference type="ARBA" id="ARBA00022448"/>
    </source>
</evidence>
<keyword evidence="5" id="KW-0963">Cytoplasm</keyword>
<comment type="subcellular location">
    <subcellularLocation>
        <location evidence="1">Cytoplasm</location>
    </subcellularLocation>
</comment>
<evidence type="ECO:0000256" key="8">
    <source>
        <dbReference type="ARBA" id="ARBA00023006"/>
    </source>
</evidence>
<dbReference type="GO" id="GO:0000407">
    <property type="term" value="C:phagophore assembly site"/>
    <property type="evidence" value="ECO:0007669"/>
    <property type="project" value="TreeGrafter"/>
</dbReference>
<dbReference type="GO" id="GO:0000422">
    <property type="term" value="P:autophagy of mitochondrion"/>
    <property type="evidence" value="ECO:0007669"/>
    <property type="project" value="TreeGrafter"/>
</dbReference>
<dbReference type="PANTHER" id="PTHR12866">
    <property type="entry name" value="UBIQUITIN-LIKE-CONJUGATING ENZYME ATG3"/>
    <property type="match status" value="1"/>
</dbReference>
<dbReference type="GO" id="GO:0000045">
    <property type="term" value="P:autophagosome assembly"/>
    <property type="evidence" value="ECO:0007669"/>
    <property type="project" value="TreeGrafter"/>
</dbReference>
<dbReference type="GO" id="GO:0061723">
    <property type="term" value="P:glycophagy"/>
    <property type="evidence" value="ECO:0007669"/>
    <property type="project" value="TreeGrafter"/>
</dbReference>
<evidence type="ECO:0000256" key="9">
    <source>
        <dbReference type="ARBA" id="ARBA00032144"/>
    </source>
</evidence>
<dbReference type="InterPro" id="IPR007135">
    <property type="entry name" value="Atg3/Atg10"/>
</dbReference>
<dbReference type="GO" id="GO:0005829">
    <property type="term" value="C:cytosol"/>
    <property type="evidence" value="ECO:0007669"/>
    <property type="project" value="TreeGrafter"/>
</dbReference>
<name>A0A0C9ZUW2_9AGAM</name>
<dbReference type="GO" id="GO:0015031">
    <property type="term" value="P:protein transport"/>
    <property type="evidence" value="ECO:0007669"/>
    <property type="project" value="UniProtKB-KW"/>
</dbReference>
<evidence type="ECO:0000256" key="6">
    <source>
        <dbReference type="ARBA" id="ARBA00022786"/>
    </source>
</evidence>
<evidence type="ECO:0000256" key="7">
    <source>
        <dbReference type="ARBA" id="ARBA00022927"/>
    </source>
</evidence>
<feature type="non-terminal residue" evidence="11">
    <location>
        <position position="1"/>
    </location>
</feature>
<dbReference type="PANTHER" id="PTHR12866:SF2">
    <property type="entry name" value="UBIQUITIN-LIKE-CONJUGATING ENZYME ATG3"/>
    <property type="match status" value="1"/>
</dbReference>
<reference evidence="11 12" key="1">
    <citation type="submission" date="2014-04" db="EMBL/GenBank/DDBJ databases">
        <authorList>
            <consortium name="DOE Joint Genome Institute"/>
            <person name="Kuo A."/>
            <person name="Ruytinx J."/>
            <person name="Rineau F."/>
            <person name="Colpaert J."/>
            <person name="Kohler A."/>
            <person name="Nagy L.G."/>
            <person name="Floudas D."/>
            <person name="Copeland A."/>
            <person name="Barry K.W."/>
            <person name="Cichocki N."/>
            <person name="Veneault-Fourrey C."/>
            <person name="LaButti K."/>
            <person name="Lindquist E.A."/>
            <person name="Lipzen A."/>
            <person name="Lundell T."/>
            <person name="Morin E."/>
            <person name="Murat C."/>
            <person name="Sun H."/>
            <person name="Tunlid A."/>
            <person name="Henrissat B."/>
            <person name="Grigoriev I.V."/>
            <person name="Hibbett D.S."/>
            <person name="Martin F."/>
            <person name="Nordberg H.P."/>
            <person name="Cantor M.N."/>
            <person name="Hua S.X."/>
        </authorList>
    </citation>
    <scope>NUCLEOTIDE SEQUENCE [LARGE SCALE GENOMIC DNA]</scope>
    <source>
        <strain evidence="11 12">UH-Slu-Lm8-n1</strain>
    </source>
</reference>
<evidence type="ECO:0000256" key="1">
    <source>
        <dbReference type="ARBA" id="ARBA00004496"/>
    </source>
</evidence>
<dbReference type="Pfam" id="PF03987">
    <property type="entry name" value="Autophagy_act_C"/>
    <property type="match status" value="1"/>
</dbReference>
<dbReference type="AlphaFoldDB" id="A0A0C9ZUW2"/>
<proteinExistence type="inferred from homology"/>
<dbReference type="Proteomes" id="UP000054485">
    <property type="component" value="Unassembled WGS sequence"/>
</dbReference>
<gene>
    <name evidence="11" type="ORF">CY34DRAFT_100059</name>
</gene>
<dbReference type="GO" id="GO:0044804">
    <property type="term" value="P:nucleophagy"/>
    <property type="evidence" value="ECO:0007669"/>
    <property type="project" value="TreeGrafter"/>
</dbReference>
<dbReference type="GO" id="GO:0019776">
    <property type="term" value="F:Atg8-family ligase activity"/>
    <property type="evidence" value="ECO:0007669"/>
    <property type="project" value="TreeGrafter"/>
</dbReference>
<keyword evidence="4" id="KW-0813">Transport</keyword>
<dbReference type="EMBL" id="KN836002">
    <property type="protein sequence ID" value="KIK33181.1"/>
    <property type="molecule type" value="Genomic_DNA"/>
</dbReference>
<evidence type="ECO:0000313" key="12">
    <source>
        <dbReference type="Proteomes" id="UP000054485"/>
    </source>
</evidence>
<evidence type="ECO:0000313" key="11">
    <source>
        <dbReference type="EMBL" id="KIK33181.1"/>
    </source>
</evidence>
<evidence type="ECO:0000256" key="5">
    <source>
        <dbReference type="ARBA" id="ARBA00022490"/>
    </source>
</evidence>
<protein>
    <recommendedName>
        <fullName evidence="3">Autophagy-related protein 3</fullName>
    </recommendedName>
    <alternativeName>
        <fullName evidence="9 10">Autophagy-related E2-like conjugation enzyme ATG3</fullName>
    </alternativeName>
</protein>
<evidence type="ECO:0000256" key="10">
    <source>
        <dbReference type="ARBA" id="ARBA00033139"/>
    </source>
</evidence>
<keyword evidence="6" id="KW-0833">Ubl conjugation pathway</keyword>
<dbReference type="HOGENOM" id="CLU_2729379_0_0_1"/>
<organism evidence="11 12">
    <name type="scientific">Suillus luteus UH-Slu-Lm8-n1</name>
    <dbReference type="NCBI Taxonomy" id="930992"/>
    <lineage>
        <taxon>Eukaryota</taxon>
        <taxon>Fungi</taxon>
        <taxon>Dikarya</taxon>
        <taxon>Basidiomycota</taxon>
        <taxon>Agaricomycotina</taxon>
        <taxon>Agaricomycetes</taxon>
        <taxon>Agaricomycetidae</taxon>
        <taxon>Boletales</taxon>
        <taxon>Suillineae</taxon>
        <taxon>Suillaceae</taxon>
        <taxon>Suillus</taxon>
    </lineage>
</organism>
<sequence length="72" mass="8068">QTTTILDPSQIFQDVSADYAQSTVTIDIFPQAASVNPCRHASVMKKVVQHMNANVVDEQLATWKNSDKYQDK</sequence>
<accession>A0A0C9ZUW2</accession>